<dbReference type="EMBL" id="FP929047">
    <property type="protein sequence ID" value="CBL04216.1"/>
    <property type="molecule type" value="Genomic_DNA"/>
</dbReference>
<evidence type="ECO:0000313" key="2">
    <source>
        <dbReference type="Proteomes" id="UP000008805"/>
    </source>
</evidence>
<organism evidence="1 2">
    <name type="scientific">Gordonibacter pamelaeae 7-10-1-b</name>
    <dbReference type="NCBI Taxonomy" id="657308"/>
    <lineage>
        <taxon>Bacteria</taxon>
        <taxon>Bacillati</taxon>
        <taxon>Actinomycetota</taxon>
        <taxon>Coriobacteriia</taxon>
        <taxon>Eggerthellales</taxon>
        <taxon>Eggerthellaceae</taxon>
        <taxon>Gordonibacter</taxon>
    </lineage>
</organism>
<reference evidence="1 2" key="2">
    <citation type="submission" date="2010-03" db="EMBL/GenBank/DDBJ databases">
        <authorList>
            <person name="Pajon A."/>
        </authorList>
    </citation>
    <scope>NUCLEOTIDE SEQUENCE [LARGE SCALE GENOMIC DNA]</scope>
    <source>
        <strain evidence="2">7-10-1-b</strain>
    </source>
</reference>
<keyword evidence="2" id="KW-1185">Reference proteome</keyword>
<proteinExistence type="predicted"/>
<dbReference type="Proteomes" id="UP000008805">
    <property type="component" value="Chromosome"/>
</dbReference>
<dbReference type="AlphaFoldDB" id="D6E919"/>
<evidence type="ECO:0000313" key="1">
    <source>
        <dbReference type="EMBL" id="CBL04216.1"/>
    </source>
</evidence>
<protein>
    <submittedName>
        <fullName evidence="1">Uncharacterized protein</fullName>
    </submittedName>
</protein>
<reference evidence="1 2" key="1">
    <citation type="submission" date="2010-03" db="EMBL/GenBank/DDBJ databases">
        <title>The genome sequence of Gordonibacter pamelaeae 7-10-1-bT.</title>
        <authorList>
            <consortium name="metaHIT consortium -- http://www.metahit.eu/"/>
            <person name="Pajon A."/>
            <person name="Turner K."/>
            <person name="Parkhill J."/>
            <person name="Timmis K."/>
            <person name="Oxley A."/>
            <person name="Wurdemann D."/>
        </authorList>
    </citation>
    <scope>NUCLEOTIDE SEQUENCE [LARGE SCALE GENOMIC DNA]</scope>
    <source>
        <strain evidence="2">7-10-1-b</strain>
    </source>
</reference>
<dbReference type="HOGENOM" id="CLU_2180121_0_0_11"/>
<name>D6E919_9ACTN</name>
<gene>
    <name evidence="1" type="ORF">GPA_17420</name>
</gene>
<dbReference type="KEGG" id="gpa:GPA_17420"/>
<sequence length="109" mass="13158">MNIIGVWAQLDSVLQLQRIDMLLQLKAQRAISEYVQTIAWHFFTKKIECVNEEPQILLRLKTRCGDYSFAARTTIFRQRSHKRIRYDFRFAYNISREKLLDFFGLEHYP</sequence>
<accession>D6E919</accession>